<dbReference type="EMBL" id="LODT01000028">
    <property type="protein sequence ID" value="KYQ93424.1"/>
    <property type="molecule type" value="Genomic_DNA"/>
</dbReference>
<name>A0A151ZHV2_TIELA</name>
<evidence type="ECO:0000313" key="2">
    <source>
        <dbReference type="Proteomes" id="UP000076078"/>
    </source>
</evidence>
<dbReference type="OrthoDB" id="15824at2759"/>
<dbReference type="Proteomes" id="UP000076078">
    <property type="component" value="Unassembled WGS sequence"/>
</dbReference>
<dbReference type="AlphaFoldDB" id="A0A151ZHV2"/>
<evidence type="ECO:0000313" key="1">
    <source>
        <dbReference type="EMBL" id="KYQ93424.1"/>
    </source>
</evidence>
<organism evidence="1 2">
    <name type="scientific">Tieghemostelium lacteum</name>
    <name type="common">Slime mold</name>
    <name type="synonym">Dictyostelium lacteum</name>
    <dbReference type="NCBI Taxonomy" id="361077"/>
    <lineage>
        <taxon>Eukaryota</taxon>
        <taxon>Amoebozoa</taxon>
        <taxon>Evosea</taxon>
        <taxon>Eumycetozoa</taxon>
        <taxon>Dictyostelia</taxon>
        <taxon>Dictyosteliales</taxon>
        <taxon>Raperosteliaceae</taxon>
        <taxon>Tieghemostelium</taxon>
    </lineage>
</organism>
<keyword evidence="2" id="KW-1185">Reference proteome</keyword>
<sequence length="104" mass="12236">MKLGGTPRFPYPKTIYYFSGGYWNNKPYNCQRNGFIVQCLLAATLTTVFYISTRLERRVTPPHKDAHTVPTQALSKHKLEDDPYYLIRKEQKKIEKKQHQSAHH</sequence>
<protein>
    <submittedName>
        <fullName evidence="1">Uncharacterized protein</fullName>
    </submittedName>
</protein>
<reference evidence="1 2" key="1">
    <citation type="submission" date="2015-12" db="EMBL/GenBank/DDBJ databases">
        <title>Dictyostelia acquired genes for synthesis and detection of signals that induce cell-type specialization by lateral gene transfer from prokaryotes.</title>
        <authorList>
            <person name="Gloeckner G."/>
            <person name="Schaap P."/>
        </authorList>
    </citation>
    <scope>NUCLEOTIDE SEQUENCE [LARGE SCALE GENOMIC DNA]</scope>
    <source>
        <strain evidence="1 2">TK</strain>
    </source>
</reference>
<dbReference type="InParanoid" id="A0A151ZHV2"/>
<dbReference type="OMA" id="GGYWCVK"/>
<accession>A0A151ZHV2</accession>
<comment type="caution">
    <text evidence="1">The sequence shown here is derived from an EMBL/GenBank/DDBJ whole genome shotgun (WGS) entry which is preliminary data.</text>
</comment>
<proteinExistence type="predicted"/>
<gene>
    <name evidence="1" type="ORF">DLAC_06113</name>
</gene>